<dbReference type="STRING" id="709015.GCA_000472485_02696"/>
<protein>
    <submittedName>
        <fullName evidence="2">GAF domain-containing protein</fullName>
    </submittedName>
</protein>
<dbReference type="AlphaFoldDB" id="A0A1X9YTY4"/>
<dbReference type="KEGG" id="pact:CA264_13290"/>
<dbReference type="OrthoDB" id="627374at2"/>
<dbReference type="EMBL" id="CP021235">
    <property type="protein sequence ID" value="ARS36329.1"/>
    <property type="molecule type" value="Genomic_DNA"/>
</dbReference>
<organism evidence="2 3">
    <name type="scientific">Pontibacter actiniarum</name>
    <dbReference type="NCBI Taxonomy" id="323450"/>
    <lineage>
        <taxon>Bacteria</taxon>
        <taxon>Pseudomonadati</taxon>
        <taxon>Bacteroidota</taxon>
        <taxon>Cytophagia</taxon>
        <taxon>Cytophagales</taxon>
        <taxon>Hymenobacteraceae</taxon>
        <taxon>Pontibacter</taxon>
    </lineage>
</organism>
<keyword evidence="1" id="KW-0175">Coiled coil</keyword>
<name>A0A1X9YTY4_9BACT</name>
<evidence type="ECO:0000313" key="2">
    <source>
        <dbReference type="EMBL" id="ARS36329.1"/>
    </source>
</evidence>
<sequence>MTSLTWELSFGPYLRFLERQLATCHNPTYSAYLQRIIDLINQDERLTQPIHDWGILQEHRELIELLKLNHVYPFEADKDLMYALGVPSPLRFFSYSPSFAALALSGHEGEVKLQPCGPHSENEKVMQGVYREVLHRSYEVPREAFGTEPAEFMTLEENCQPCNRYYRLVSNHQFMEVRWVGQKPPLRHEWLEFAQGNVQRVGQLQEPLPLHDIVIEGFIIFKLKDETEEESLLRLNSTLVNMHALPERQLVKQMVAATSTLLGTEKVRLGFLPFVQVNKQYVYHDSFASTSILFNQLREHHTSGELERIFRTLFSYCSSRRLLNTDIYYDAITGREEEELPRYLYKYGIRSMAFFPVYHKSELIGMIEIGSTEPGLVNLQMRRKVERAVPMYREFLLYLQDKFQQMINNFILRRYTAIHPSMLWRFREAAWEALRQVPRSGSTYVPTPPIRFDDLVPFYAAVDIRNSSVERLHATRTDLLLQLEALHQLIPASMQELRSATNRWQRQLGGSTSLEDELNVSEHLQLTVEQLLEQGINTEAVAAFKAKLQDGNSDLHQTIHRYEESIEELNKKLKRVLMLKEQQLQGVLPYYMDRFQTDGLEYSLYVGRSVAPELKYKEQESLSDVIAWQLHTIVEMAQVVHNLQEQLPYPLQTTQLLLVHLHKVNLSFRPDERIFDVDGAYSIRYEVIKKRIDKVHLLNSDERLTQPGTIAVVYANEQELEMYKVQYEKLMQEGKLKPEAEYLELEPLQGIAGLKAVRLHITL</sequence>
<evidence type="ECO:0000313" key="3">
    <source>
        <dbReference type="Proteomes" id="UP000266292"/>
    </source>
</evidence>
<reference evidence="3" key="1">
    <citation type="submission" date="2017-05" db="EMBL/GenBank/DDBJ databases">
        <authorList>
            <person name="Ray J."/>
            <person name="Price M."/>
            <person name="Deutschbauer A."/>
        </authorList>
    </citation>
    <scope>NUCLEOTIDE SEQUENCE [LARGE SCALE GENOMIC DNA]</scope>
    <source>
        <strain evidence="3">DSM 19842</strain>
    </source>
</reference>
<keyword evidence="3" id="KW-1185">Reference proteome</keyword>
<accession>A0A1X9YTY4</accession>
<dbReference type="Proteomes" id="UP000266292">
    <property type="component" value="Chromosome"/>
</dbReference>
<feature type="coiled-coil region" evidence="1">
    <location>
        <begin position="552"/>
        <end position="579"/>
    </location>
</feature>
<evidence type="ECO:0000256" key="1">
    <source>
        <dbReference type="SAM" id="Coils"/>
    </source>
</evidence>
<gene>
    <name evidence="2" type="ORF">CA264_13290</name>
</gene>
<proteinExistence type="predicted"/>